<feature type="domain" description="RNA polymerase sigma factor 70 region 4 type 2" evidence="7">
    <location>
        <begin position="281"/>
        <end position="333"/>
    </location>
</feature>
<dbReference type="Pfam" id="PF02482">
    <property type="entry name" value="Ribosomal_S30AE"/>
    <property type="match status" value="1"/>
</dbReference>
<dbReference type="InterPro" id="IPR036567">
    <property type="entry name" value="RHF-like"/>
</dbReference>
<dbReference type="InterPro" id="IPR013325">
    <property type="entry name" value="RNA_pol_sigma_r2"/>
</dbReference>
<organism evidence="8">
    <name type="scientific">Singulisphaera sp. Ch08</name>
    <dbReference type="NCBI Taxonomy" id="3120278"/>
    <lineage>
        <taxon>Bacteria</taxon>
        <taxon>Pseudomonadati</taxon>
        <taxon>Planctomycetota</taxon>
        <taxon>Planctomycetia</taxon>
        <taxon>Isosphaerales</taxon>
        <taxon>Isosphaeraceae</taxon>
        <taxon>Singulisphaera</taxon>
    </lineage>
</organism>
<evidence type="ECO:0000256" key="4">
    <source>
        <dbReference type="ARBA" id="ARBA00023125"/>
    </source>
</evidence>
<dbReference type="InterPro" id="IPR013324">
    <property type="entry name" value="RNA_pol_sigma_r3/r4-like"/>
</dbReference>
<dbReference type="SUPFAM" id="SSF88946">
    <property type="entry name" value="Sigma2 domain of RNA polymerase sigma factors"/>
    <property type="match status" value="1"/>
</dbReference>
<dbReference type="GO" id="GO:0003677">
    <property type="term" value="F:DNA binding"/>
    <property type="evidence" value="ECO:0007669"/>
    <property type="project" value="UniProtKB-KW"/>
</dbReference>
<evidence type="ECO:0000313" key="8">
    <source>
        <dbReference type="EMBL" id="XBH03590.1"/>
    </source>
</evidence>
<keyword evidence="5" id="KW-0804">Transcription</keyword>
<comment type="similarity">
    <text evidence="1">Belongs to the sigma-70 factor family. ECF subfamily.</text>
</comment>
<name>A0AAU7CET4_9BACT</name>
<accession>A0AAU7CET4</accession>
<evidence type="ECO:0000256" key="3">
    <source>
        <dbReference type="ARBA" id="ARBA00023082"/>
    </source>
</evidence>
<dbReference type="RefSeq" id="WP_406696329.1">
    <property type="nucleotide sequence ID" value="NZ_CP155447.1"/>
</dbReference>
<dbReference type="InterPro" id="IPR014284">
    <property type="entry name" value="RNA_pol_sigma-70_dom"/>
</dbReference>
<dbReference type="GO" id="GO:0016987">
    <property type="term" value="F:sigma factor activity"/>
    <property type="evidence" value="ECO:0007669"/>
    <property type="project" value="UniProtKB-KW"/>
</dbReference>
<feature type="region of interest" description="Disordered" evidence="6">
    <location>
        <begin position="338"/>
        <end position="362"/>
    </location>
</feature>
<dbReference type="EMBL" id="CP155447">
    <property type="protein sequence ID" value="XBH03590.1"/>
    <property type="molecule type" value="Genomic_DNA"/>
</dbReference>
<dbReference type="Gene3D" id="3.30.160.100">
    <property type="entry name" value="Ribosome hibernation promotion factor-like"/>
    <property type="match status" value="1"/>
</dbReference>
<evidence type="ECO:0000256" key="2">
    <source>
        <dbReference type="ARBA" id="ARBA00023015"/>
    </source>
</evidence>
<dbReference type="InterPro" id="IPR036388">
    <property type="entry name" value="WH-like_DNA-bd_sf"/>
</dbReference>
<proteinExistence type="inferred from homology"/>
<reference evidence="8" key="1">
    <citation type="submission" date="2024-05" db="EMBL/GenBank/DDBJ databases">
        <title>Planctomycetes of the genus Singulisphaera possess chitinolytic capabilities.</title>
        <authorList>
            <person name="Ivanova A."/>
        </authorList>
    </citation>
    <scope>NUCLEOTIDE SEQUENCE</scope>
    <source>
        <strain evidence="8">Ch08T</strain>
    </source>
</reference>
<keyword evidence="2" id="KW-0805">Transcription regulation</keyword>
<evidence type="ECO:0000256" key="6">
    <source>
        <dbReference type="SAM" id="MobiDB-lite"/>
    </source>
</evidence>
<dbReference type="GO" id="GO:0006352">
    <property type="term" value="P:DNA-templated transcription initiation"/>
    <property type="evidence" value="ECO:0007669"/>
    <property type="project" value="InterPro"/>
</dbReference>
<dbReference type="Pfam" id="PF08281">
    <property type="entry name" value="Sigma70_r4_2"/>
    <property type="match status" value="1"/>
</dbReference>
<dbReference type="InterPro" id="IPR013249">
    <property type="entry name" value="RNA_pol_sigma70_r4_t2"/>
</dbReference>
<keyword evidence="4" id="KW-0238">DNA-binding</keyword>
<dbReference type="SUPFAM" id="SSF69754">
    <property type="entry name" value="Ribosome binding protein Y (YfiA homologue)"/>
    <property type="match status" value="1"/>
</dbReference>
<keyword evidence="3" id="KW-0731">Sigma factor</keyword>
<gene>
    <name evidence="8" type="ORF">V5E97_35585</name>
</gene>
<dbReference type="NCBIfam" id="TIGR02937">
    <property type="entry name" value="sigma70-ECF"/>
    <property type="match status" value="1"/>
</dbReference>
<dbReference type="InterPro" id="IPR003489">
    <property type="entry name" value="RHF/RaiA"/>
</dbReference>
<protein>
    <submittedName>
        <fullName evidence="8">Sigma-70 family RNA polymerase sigma factor</fullName>
    </submittedName>
</protein>
<evidence type="ECO:0000256" key="5">
    <source>
        <dbReference type="ARBA" id="ARBA00023163"/>
    </source>
</evidence>
<sequence length="362" mass="41311">MNMNSHWVFNGVDDALKARLESTWAKELPRIQALLKRYPSDLQEIRLTISHHAARPLGEFYEVKAVLQLPTGTLTAEANGRDPETLLDHVADSLVSQVKRHKGRVRREASTDEKARNRAELSAVLPVLQQRVESGDRENFFRLLRPLLGHLRDYVRRELRHLEMNGSLHRGEWTVEDVLDEVMVRAWDRFSNRPRDLELDLWLTKLVDEAMSALIMQEPRPHLSLEVSAEEIMPDAVPRPDESEWWADLRDETEHYSLGDLIPDIEGTNSWEELEAEGQQDRLLSLLDELPPAQRQAFILYALENYQTGEIAKLQGRPEAQVKAEIKAARERLRERLMTDGHARDPGKPGAALSAAGKTGGN</sequence>
<feature type="compositionally biased region" description="Basic and acidic residues" evidence="6">
    <location>
        <begin position="338"/>
        <end position="347"/>
    </location>
</feature>
<dbReference type="InterPro" id="IPR039425">
    <property type="entry name" value="RNA_pol_sigma-70-like"/>
</dbReference>
<evidence type="ECO:0000256" key="1">
    <source>
        <dbReference type="ARBA" id="ARBA00010641"/>
    </source>
</evidence>
<dbReference type="PANTHER" id="PTHR43133">
    <property type="entry name" value="RNA POLYMERASE ECF-TYPE SIGMA FACTO"/>
    <property type="match status" value="1"/>
</dbReference>
<dbReference type="SUPFAM" id="SSF88659">
    <property type="entry name" value="Sigma3 and sigma4 domains of RNA polymerase sigma factors"/>
    <property type="match status" value="1"/>
</dbReference>
<evidence type="ECO:0000259" key="7">
    <source>
        <dbReference type="Pfam" id="PF08281"/>
    </source>
</evidence>
<dbReference type="Gene3D" id="1.10.10.10">
    <property type="entry name" value="Winged helix-like DNA-binding domain superfamily/Winged helix DNA-binding domain"/>
    <property type="match status" value="1"/>
</dbReference>
<dbReference type="AlphaFoldDB" id="A0AAU7CET4"/>
<dbReference type="PANTHER" id="PTHR43133:SF8">
    <property type="entry name" value="RNA POLYMERASE SIGMA FACTOR HI_1459-RELATED"/>
    <property type="match status" value="1"/>
</dbReference>